<feature type="compositionally biased region" description="Basic and acidic residues" evidence="1">
    <location>
        <begin position="529"/>
        <end position="538"/>
    </location>
</feature>
<feature type="compositionally biased region" description="Low complexity" evidence="1">
    <location>
        <begin position="564"/>
        <end position="592"/>
    </location>
</feature>
<evidence type="ECO:0000256" key="1">
    <source>
        <dbReference type="SAM" id="MobiDB-lite"/>
    </source>
</evidence>
<dbReference type="Ensembl" id="ENSLOCT00000016678.1">
    <property type="protein sequence ID" value="ENSLOCP00000016648.1"/>
    <property type="gene ID" value="ENSLOCG00000013504.1"/>
</dbReference>
<keyword evidence="4" id="KW-1185">Reference proteome</keyword>
<evidence type="ECO:0000313" key="4">
    <source>
        <dbReference type="Proteomes" id="UP000018468"/>
    </source>
</evidence>
<dbReference type="Bgee" id="ENSLOCG00000013504">
    <property type="expression patterns" value="Expressed in zone of skin and 1 other cell type or tissue"/>
</dbReference>
<feature type="compositionally biased region" description="Polar residues" evidence="1">
    <location>
        <begin position="168"/>
        <end position="186"/>
    </location>
</feature>
<reference evidence="3" key="2">
    <citation type="submission" date="2025-08" db="UniProtKB">
        <authorList>
            <consortium name="Ensembl"/>
        </authorList>
    </citation>
    <scope>IDENTIFICATION</scope>
</reference>
<dbReference type="AlphaFoldDB" id="W5N7N9"/>
<dbReference type="Proteomes" id="UP000018468">
    <property type="component" value="Linkage group LG4"/>
</dbReference>
<dbReference type="HOGENOM" id="CLU_376398_0_0_1"/>
<feature type="region of interest" description="Disordered" evidence="1">
    <location>
        <begin position="527"/>
        <end position="602"/>
    </location>
</feature>
<dbReference type="InParanoid" id="W5N7N9"/>
<feature type="compositionally biased region" description="Low complexity" evidence="1">
    <location>
        <begin position="435"/>
        <end position="464"/>
    </location>
</feature>
<organism evidence="3 4">
    <name type="scientific">Lepisosteus oculatus</name>
    <name type="common">Spotted gar</name>
    <dbReference type="NCBI Taxonomy" id="7918"/>
    <lineage>
        <taxon>Eukaryota</taxon>
        <taxon>Metazoa</taxon>
        <taxon>Chordata</taxon>
        <taxon>Craniata</taxon>
        <taxon>Vertebrata</taxon>
        <taxon>Euteleostomi</taxon>
        <taxon>Actinopterygii</taxon>
        <taxon>Neopterygii</taxon>
        <taxon>Holostei</taxon>
        <taxon>Semionotiformes</taxon>
        <taxon>Lepisosteidae</taxon>
        <taxon>Lepisosteus</taxon>
    </lineage>
</organism>
<feature type="chain" id="PRO_5004867387" description="Enamelin" evidence="2">
    <location>
        <begin position="17"/>
        <end position="737"/>
    </location>
</feature>
<dbReference type="OMA" id="YLPQIFR"/>
<evidence type="ECO:0000256" key="2">
    <source>
        <dbReference type="SAM" id="SignalP"/>
    </source>
</evidence>
<dbReference type="EMBL" id="AHAT01002067">
    <property type="status" value="NOT_ANNOTATED_CDS"/>
    <property type="molecule type" value="Genomic_DNA"/>
</dbReference>
<dbReference type="GeneTree" id="ENSGT00980000202879"/>
<feature type="region of interest" description="Disordered" evidence="1">
    <location>
        <begin position="127"/>
        <end position="465"/>
    </location>
</feature>
<feature type="signal peptide" evidence="2">
    <location>
        <begin position="1"/>
        <end position="16"/>
    </location>
</feature>
<dbReference type="STRING" id="7918.ENSLOCP00000016648"/>
<sequence length="737" mass="80337">MKIALLVLCFLGTSLAFPAKMQQYRWYGAPQQQRQIYQTSLPAHPWLQVLSQKRVAQPSLPQLKQPLLQQPPLKQFFRSQPYLHVPQHPQQQYPFGISPQQWGIPSYGNAPQMMPFFPFGFPQRQAAVQSFEEEDSPRQPRPQAPPQQTPQMFPPFGNVPQMIPQVPVQKSPNGVPTSGNVPQEQPQRPGLQGPPEHSPIPNVPQLPEQPNQNFNPYGNAPEMKPQPRPEFRPPFGSVPETRPQPPRPEFNPYGNVPETRPQPRLEFRPPFGPVPETRPQQPRPEFNPYGSIPESRPQQPRPEFRPSYGSVPETRPQPPHPEFNPYGNVPQARPQLRPEFGPSYGEPQSRPQQPLPPSQDVYPSNGNIPHMRQDPPQQPSPDIVPSWPNSGLARRTPQQPQFIPNVVPQYVPIPQAKPQPPMHPSPEVNPAIGNTPRQTQYPRQQQPPQLPPFAFQPQAGQQQQDFPKVVYVHLPPMAGMGPNTAAPAESEEAGAPQYGGYVPSFYGYGPFGFGNFGRRAPLSEEINEVNEKESESPGKPEAPAATEAPKAEDLPPTPGGVPTNTEGAGAAASANGTAANGAGNQPAAEGGPNTPGTNPLYPNLDPFAGVMWPAGVRKVTPSPSAGATQGFAEPGGEDATTPAPMGKGSPALNIPFFPSEGAKRNPSGIRKPPVQVPCNKGPHGPYGNGEQPGFVDPVNPDAEGIILAAADAIHGDSRVPCVVHDSPAQAEENHYYY</sequence>
<feature type="compositionally biased region" description="Pro residues" evidence="1">
    <location>
        <begin position="139"/>
        <end position="148"/>
    </location>
</feature>
<feature type="compositionally biased region" description="Low complexity" evidence="1">
    <location>
        <begin position="539"/>
        <end position="548"/>
    </location>
</feature>
<dbReference type="EMBL" id="AHAT01002066">
    <property type="status" value="NOT_ANNOTATED_CDS"/>
    <property type="molecule type" value="Genomic_DNA"/>
</dbReference>
<evidence type="ECO:0000313" key="3">
    <source>
        <dbReference type="Ensembl" id="ENSLOCP00000016648.1"/>
    </source>
</evidence>
<proteinExistence type="predicted"/>
<name>W5N7N9_LEPOC</name>
<reference evidence="4" key="1">
    <citation type="submission" date="2011-12" db="EMBL/GenBank/DDBJ databases">
        <title>The Draft Genome of Lepisosteus oculatus.</title>
        <authorList>
            <consortium name="The Broad Institute Genome Assembly &amp; Analysis Group"/>
            <consortium name="Computational R&amp;D Group"/>
            <consortium name="and Sequencing Platform"/>
            <person name="Di Palma F."/>
            <person name="Alfoldi J."/>
            <person name="Johnson J."/>
            <person name="Berlin A."/>
            <person name="Gnerre S."/>
            <person name="Jaffe D."/>
            <person name="MacCallum I."/>
            <person name="Young S."/>
            <person name="Walker B.J."/>
            <person name="Lander E.S."/>
            <person name="Lindblad-Toh K."/>
        </authorList>
    </citation>
    <scope>NUCLEOTIDE SEQUENCE [LARGE SCALE GENOMIC DNA]</scope>
</reference>
<reference evidence="3" key="3">
    <citation type="submission" date="2025-09" db="UniProtKB">
        <authorList>
            <consortium name="Ensembl"/>
        </authorList>
    </citation>
    <scope>IDENTIFICATION</scope>
</reference>
<feature type="compositionally biased region" description="Pro residues" evidence="1">
    <location>
        <begin position="415"/>
        <end position="424"/>
    </location>
</feature>
<feature type="region of interest" description="Disordered" evidence="1">
    <location>
        <begin position="620"/>
        <end position="699"/>
    </location>
</feature>
<protein>
    <recommendedName>
        <fullName evidence="5">Enamelin</fullName>
    </recommendedName>
</protein>
<accession>W5N7N9</accession>
<evidence type="ECO:0008006" key="5">
    <source>
        <dbReference type="Google" id="ProtNLM"/>
    </source>
</evidence>
<keyword evidence="2" id="KW-0732">Signal</keyword>